<name>A0AAQ3X4R2_PASNO</name>
<accession>A0AAQ3X4R2</accession>
<dbReference type="InterPro" id="IPR043128">
    <property type="entry name" value="Rev_trsase/Diguanyl_cyclase"/>
</dbReference>
<gene>
    <name evidence="1" type="ORF">U9M48_031766</name>
</gene>
<dbReference type="Gene3D" id="3.30.70.270">
    <property type="match status" value="1"/>
</dbReference>
<protein>
    <recommendedName>
        <fullName evidence="3">Retrotransposon gag domain-containing protein</fullName>
    </recommendedName>
</protein>
<evidence type="ECO:0000313" key="2">
    <source>
        <dbReference type="Proteomes" id="UP001341281"/>
    </source>
</evidence>
<dbReference type="PANTHER" id="PTHR24559">
    <property type="entry name" value="TRANSPOSON TY3-I GAG-POL POLYPROTEIN"/>
    <property type="match status" value="1"/>
</dbReference>
<sequence>MPAERTLSPGLIDVKHSLEDRTHRMIDGCGPAQLWYLRLEVNSGASPWQSFVRIVQNHFGPPMTDTPLGALELLQRTTTVEDYCGKFMALGSIPPKSVAMIWCGLSWELRTDIWEDRHILWAGIDRDAAPPACHSIAARDDTLLDNLISHRIRLQAGTDAVVVRLYRYAHVQKDELERQCNELHCQGLSAFSSPALLVRKHDSSRHLCFDNRALNTKTIKDKFPIPVVEELLDELRGTRYSTKLDLHSGYH</sequence>
<dbReference type="Gene3D" id="3.10.10.10">
    <property type="entry name" value="HIV Type 1 Reverse Transcriptase, subunit A, domain 1"/>
    <property type="match status" value="1"/>
</dbReference>
<reference evidence="1 2" key="1">
    <citation type="submission" date="2024-02" db="EMBL/GenBank/DDBJ databases">
        <title>High-quality chromosome-scale genome assembly of Pensacola bahiagrass (Paspalum notatum Flugge var. saurae).</title>
        <authorList>
            <person name="Vega J.M."/>
            <person name="Podio M."/>
            <person name="Orjuela J."/>
            <person name="Siena L.A."/>
            <person name="Pessino S.C."/>
            <person name="Combes M.C."/>
            <person name="Mariac C."/>
            <person name="Albertini E."/>
            <person name="Pupilli F."/>
            <person name="Ortiz J.P.A."/>
            <person name="Leblanc O."/>
        </authorList>
    </citation>
    <scope>NUCLEOTIDE SEQUENCE [LARGE SCALE GENOMIC DNA]</scope>
    <source>
        <strain evidence="1">R1</strain>
        <tissue evidence="1">Leaf</tissue>
    </source>
</reference>
<evidence type="ECO:0008006" key="3">
    <source>
        <dbReference type="Google" id="ProtNLM"/>
    </source>
</evidence>
<dbReference type="InterPro" id="IPR043502">
    <property type="entry name" value="DNA/RNA_pol_sf"/>
</dbReference>
<dbReference type="Proteomes" id="UP001341281">
    <property type="component" value="Chromosome 07"/>
</dbReference>
<organism evidence="1 2">
    <name type="scientific">Paspalum notatum var. saurae</name>
    <dbReference type="NCBI Taxonomy" id="547442"/>
    <lineage>
        <taxon>Eukaryota</taxon>
        <taxon>Viridiplantae</taxon>
        <taxon>Streptophyta</taxon>
        <taxon>Embryophyta</taxon>
        <taxon>Tracheophyta</taxon>
        <taxon>Spermatophyta</taxon>
        <taxon>Magnoliopsida</taxon>
        <taxon>Liliopsida</taxon>
        <taxon>Poales</taxon>
        <taxon>Poaceae</taxon>
        <taxon>PACMAD clade</taxon>
        <taxon>Panicoideae</taxon>
        <taxon>Andropogonodae</taxon>
        <taxon>Paspaleae</taxon>
        <taxon>Paspalinae</taxon>
        <taxon>Paspalum</taxon>
    </lineage>
</organism>
<dbReference type="InterPro" id="IPR053134">
    <property type="entry name" value="RNA-dir_DNA_polymerase"/>
</dbReference>
<dbReference type="SUPFAM" id="SSF56672">
    <property type="entry name" value="DNA/RNA polymerases"/>
    <property type="match status" value="1"/>
</dbReference>
<keyword evidence="2" id="KW-1185">Reference proteome</keyword>
<dbReference type="PANTHER" id="PTHR24559:SF452">
    <property type="entry name" value="INTEGRASE CATALYTIC DOMAIN-CONTAINING PROTEIN"/>
    <property type="match status" value="1"/>
</dbReference>
<proteinExistence type="predicted"/>
<dbReference type="EMBL" id="CP144751">
    <property type="protein sequence ID" value="WVZ84776.1"/>
    <property type="molecule type" value="Genomic_DNA"/>
</dbReference>
<evidence type="ECO:0000313" key="1">
    <source>
        <dbReference type="EMBL" id="WVZ84776.1"/>
    </source>
</evidence>
<dbReference type="AlphaFoldDB" id="A0AAQ3X4R2"/>